<evidence type="ECO:0000256" key="1">
    <source>
        <dbReference type="SAM" id="Phobius"/>
    </source>
</evidence>
<keyword evidence="1" id="KW-1133">Transmembrane helix</keyword>
<reference evidence="3 4" key="1">
    <citation type="journal article" date="2017" name="Curr. Biol.">
        <title>Genome architecture and evolution of a unichromosomal asexual nematode.</title>
        <authorList>
            <person name="Fradin H."/>
            <person name="Zegar C."/>
            <person name="Gutwein M."/>
            <person name="Lucas J."/>
            <person name="Kovtun M."/>
            <person name="Corcoran D."/>
            <person name="Baugh L.R."/>
            <person name="Kiontke K."/>
            <person name="Gunsalus K."/>
            <person name="Fitch D.H."/>
            <person name="Piano F."/>
        </authorList>
    </citation>
    <scope>NUCLEOTIDE SEQUENCE [LARGE SCALE GENOMIC DNA]</scope>
    <source>
        <strain evidence="3">PF1309</strain>
    </source>
</reference>
<sequence>MKRLLVLGLLVLPGYVQSAICPMDEHQICNPDFEDHTCTCSVAQSDENPVKAQSCNTMIKRDENGNFPVVSVQLTLDDSVDSLDEWPEQTFREAIASSLRVNEDDVIILRVNCKGTEDQLTVQFGILKKQNNNENGTEIPYDEEDFVDAESIATRMKAMGHLSSIADLDVDNIEYTDELIDLEYEPDNSELIMQTIVISVSFILMILLAIYCICRRGSGEEYQDDLQKA</sequence>
<dbReference type="Proteomes" id="UP000218231">
    <property type="component" value="Unassembled WGS sequence"/>
</dbReference>
<dbReference type="AlphaFoldDB" id="A0A2A2LLF8"/>
<protein>
    <submittedName>
        <fullName evidence="3">Uncharacterized protein</fullName>
    </submittedName>
</protein>
<feature type="transmembrane region" description="Helical" evidence="1">
    <location>
        <begin position="191"/>
        <end position="214"/>
    </location>
</feature>
<keyword evidence="1" id="KW-0472">Membrane</keyword>
<evidence type="ECO:0000313" key="4">
    <source>
        <dbReference type="Proteomes" id="UP000218231"/>
    </source>
</evidence>
<keyword evidence="1" id="KW-0812">Transmembrane</keyword>
<dbReference type="EMBL" id="LIAE01006609">
    <property type="protein sequence ID" value="PAV87046.1"/>
    <property type="molecule type" value="Genomic_DNA"/>
</dbReference>
<evidence type="ECO:0000256" key="2">
    <source>
        <dbReference type="SAM" id="SignalP"/>
    </source>
</evidence>
<accession>A0A2A2LLF8</accession>
<keyword evidence="4" id="KW-1185">Reference proteome</keyword>
<dbReference type="OrthoDB" id="5812721at2759"/>
<proteinExistence type="predicted"/>
<feature type="signal peptide" evidence="2">
    <location>
        <begin position="1"/>
        <end position="18"/>
    </location>
</feature>
<organism evidence="3 4">
    <name type="scientific">Diploscapter pachys</name>
    <dbReference type="NCBI Taxonomy" id="2018661"/>
    <lineage>
        <taxon>Eukaryota</taxon>
        <taxon>Metazoa</taxon>
        <taxon>Ecdysozoa</taxon>
        <taxon>Nematoda</taxon>
        <taxon>Chromadorea</taxon>
        <taxon>Rhabditida</taxon>
        <taxon>Rhabditina</taxon>
        <taxon>Rhabditomorpha</taxon>
        <taxon>Rhabditoidea</taxon>
        <taxon>Rhabditidae</taxon>
        <taxon>Diploscapter</taxon>
    </lineage>
</organism>
<name>A0A2A2LLF8_9BILA</name>
<keyword evidence="2" id="KW-0732">Signal</keyword>
<feature type="chain" id="PRO_5012697235" evidence="2">
    <location>
        <begin position="19"/>
        <end position="229"/>
    </location>
</feature>
<evidence type="ECO:0000313" key="3">
    <source>
        <dbReference type="EMBL" id="PAV87046.1"/>
    </source>
</evidence>
<comment type="caution">
    <text evidence="3">The sequence shown here is derived from an EMBL/GenBank/DDBJ whole genome shotgun (WGS) entry which is preliminary data.</text>
</comment>
<gene>
    <name evidence="3" type="ORF">WR25_12701</name>
</gene>